<reference evidence="9" key="1">
    <citation type="submission" date="2016-10" db="EMBL/GenBank/DDBJ databases">
        <authorList>
            <person name="Varghese N."/>
            <person name="Submissions S."/>
        </authorList>
    </citation>
    <scope>NUCLEOTIDE SEQUENCE [LARGE SCALE GENOMIC DNA]</scope>
    <source>
        <strain evidence="9">JCM 10271</strain>
    </source>
</reference>
<organism evidence="8 9">
    <name type="scientific">Roseivivax halotolerans</name>
    <dbReference type="NCBI Taxonomy" id="93684"/>
    <lineage>
        <taxon>Bacteria</taxon>
        <taxon>Pseudomonadati</taxon>
        <taxon>Pseudomonadota</taxon>
        <taxon>Alphaproteobacteria</taxon>
        <taxon>Rhodobacterales</taxon>
        <taxon>Roseobacteraceae</taxon>
        <taxon>Roseivivax</taxon>
    </lineage>
</organism>
<dbReference type="SUPFAM" id="SSF53807">
    <property type="entry name" value="Helical backbone' metal receptor"/>
    <property type="match status" value="1"/>
</dbReference>
<evidence type="ECO:0000313" key="9">
    <source>
        <dbReference type="Proteomes" id="UP000243106"/>
    </source>
</evidence>
<proteinExistence type="inferred from homology"/>
<dbReference type="Gene3D" id="3.40.50.1980">
    <property type="entry name" value="Nitrogenase molybdenum iron protein domain"/>
    <property type="match status" value="2"/>
</dbReference>
<evidence type="ECO:0000256" key="5">
    <source>
        <dbReference type="ARBA" id="ARBA00022729"/>
    </source>
</evidence>
<keyword evidence="3" id="KW-0813">Transport</keyword>
<dbReference type="InterPro" id="IPR002491">
    <property type="entry name" value="ABC_transptr_periplasmic_BD"/>
</dbReference>
<keyword evidence="5 6" id="KW-0732">Signal</keyword>
<comment type="similarity">
    <text evidence="2">Belongs to the bacterial solute-binding protein 8 family.</text>
</comment>
<dbReference type="EMBL" id="FOXV01000015">
    <property type="protein sequence ID" value="SFQ64189.1"/>
    <property type="molecule type" value="Genomic_DNA"/>
</dbReference>
<dbReference type="RefSeq" id="WP_093014948.1">
    <property type="nucleotide sequence ID" value="NZ_FOXV01000015.1"/>
</dbReference>
<name>A0A1I6A653_9RHOB</name>
<accession>A0A1I6A653</accession>
<protein>
    <submittedName>
        <fullName evidence="8">Iron complex transport system substrate-binding protein</fullName>
    </submittedName>
</protein>
<dbReference type="PANTHER" id="PTHR30532">
    <property type="entry name" value="IRON III DICITRATE-BINDING PERIPLASMIC PROTEIN"/>
    <property type="match status" value="1"/>
</dbReference>
<evidence type="ECO:0000256" key="3">
    <source>
        <dbReference type="ARBA" id="ARBA00022448"/>
    </source>
</evidence>
<dbReference type="STRING" id="93684.SAMN05421853_11541"/>
<comment type="subcellular location">
    <subcellularLocation>
        <location evidence="1">Cell envelope</location>
    </subcellularLocation>
</comment>
<dbReference type="Pfam" id="PF01497">
    <property type="entry name" value="Peripla_BP_2"/>
    <property type="match status" value="1"/>
</dbReference>
<dbReference type="AlphaFoldDB" id="A0A1I6A653"/>
<dbReference type="InterPro" id="IPR051313">
    <property type="entry name" value="Bact_iron-sidero_bind"/>
</dbReference>
<evidence type="ECO:0000256" key="1">
    <source>
        <dbReference type="ARBA" id="ARBA00004196"/>
    </source>
</evidence>
<dbReference type="GO" id="GO:1901678">
    <property type="term" value="P:iron coordination entity transport"/>
    <property type="evidence" value="ECO:0007669"/>
    <property type="project" value="UniProtKB-ARBA"/>
</dbReference>
<evidence type="ECO:0000256" key="6">
    <source>
        <dbReference type="SAM" id="SignalP"/>
    </source>
</evidence>
<keyword evidence="4" id="KW-0408">Iron</keyword>
<evidence type="ECO:0000259" key="7">
    <source>
        <dbReference type="PROSITE" id="PS50983"/>
    </source>
</evidence>
<evidence type="ECO:0000256" key="4">
    <source>
        <dbReference type="ARBA" id="ARBA00022496"/>
    </source>
</evidence>
<dbReference type="Proteomes" id="UP000243106">
    <property type="component" value="Unassembled WGS sequence"/>
</dbReference>
<keyword evidence="4" id="KW-0406">Ion transport</keyword>
<sequence length="327" mass="35988">MSFIRLMTFLIAALVGLFAFAATITAQEFPLRIQHKFGTTVISEPPERVATLDYGGADNVLALGLQPLTVRAWFGPYESHLWPWAQDLAEADPVPIQAPFDFEAIAKTDPDVILAFRSGITREEYERLTRIAPVVAVPEGRGDWDLGWREQAELAGRALGRSGRARRLIDAVERSIEDVAAEHPEWSDNTFAMLTWWDGSVLLYSDTDSSVRIVENLGLAVHPRVRELSVPDQSSFTISQEILPDLDADVIFWWAVPENIPVIDALPARRLMRAPDEGREIILSTEGLANGALANGSLLSLPVAIDVLTPMIEAAMDGNPNTAVPDQ</sequence>
<dbReference type="PANTHER" id="PTHR30532:SF24">
    <property type="entry name" value="FERRIC ENTEROBACTIN-BINDING PERIPLASMIC PROTEIN FEPB"/>
    <property type="match status" value="1"/>
</dbReference>
<keyword evidence="4" id="KW-0410">Iron transport</keyword>
<feature type="signal peptide" evidence="6">
    <location>
        <begin position="1"/>
        <end position="21"/>
    </location>
</feature>
<gene>
    <name evidence="8" type="ORF">SAMN05421853_11541</name>
</gene>
<dbReference type="GO" id="GO:0030288">
    <property type="term" value="C:outer membrane-bounded periplasmic space"/>
    <property type="evidence" value="ECO:0007669"/>
    <property type="project" value="TreeGrafter"/>
</dbReference>
<evidence type="ECO:0000256" key="2">
    <source>
        <dbReference type="ARBA" id="ARBA00008814"/>
    </source>
</evidence>
<evidence type="ECO:0000313" key="8">
    <source>
        <dbReference type="EMBL" id="SFQ64189.1"/>
    </source>
</evidence>
<dbReference type="PROSITE" id="PS50983">
    <property type="entry name" value="FE_B12_PBP"/>
    <property type="match status" value="1"/>
</dbReference>
<keyword evidence="9" id="KW-1185">Reference proteome</keyword>
<feature type="chain" id="PRO_5017416754" evidence="6">
    <location>
        <begin position="22"/>
        <end position="327"/>
    </location>
</feature>
<feature type="domain" description="Fe/B12 periplasmic-binding" evidence="7">
    <location>
        <begin position="48"/>
        <end position="316"/>
    </location>
</feature>